<organism evidence="1 2">
    <name type="scientific">Arenicella xantha</name>
    <dbReference type="NCBI Taxonomy" id="644221"/>
    <lineage>
        <taxon>Bacteria</taxon>
        <taxon>Pseudomonadati</taxon>
        <taxon>Pseudomonadota</taxon>
        <taxon>Gammaproteobacteria</taxon>
        <taxon>Arenicellales</taxon>
        <taxon>Arenicellaceae</taxon>
        <taxon>Arenicella</taxon>
    </lineage>
</organism>
<keyword evidence="2" id="KW-1185">Reference proteome</keyword>
<dbReference type="AlphaFoldDB" id="A0A395JSY9"/>
<evidence type="ECO:0000313" key="1">
    <source>
        <dbReference type="EMBL" id="RBP53586.1"/>
    </source>
</evidence>
<dbReference type="EMBL" id="QNRT01000001">
    <property type="protein sequence ID" value="RBP53586.1"/>
    <property type="molecule type" value="Genomic_DNA"/>
</dbReference>
<comment type="caution">
    <text evidence="1">The sequence shown here is derived from an EMBL/GenBank/DDBJ whole genome shotgun (WGS) entry which is preliminary data.</text>
</comment>
<dbReference type="InParanoid" id="A0A395JSY9"/>
<name>A0A395JSY9_9GAMM</name>
<protein>
    <submittedName>
        <fullName evidence="1">Uncharacterized protein</fullName>
    </submittedName>
</protein>
<sequence length="186" mass="21081">MTKFVIQSVNIGDEEVQEIIVDTTPQEDEFYADIRELIAKLPESEDVTIFVLRAHLVIEQLVIRMTESLVRNPQHIRKANRLQFSTRVLFLRSLVKPLIQSDDSFWGSINLLNGLRNDLAHKLDIPALEKDIDSFIELAASTLQMSSRPGFDSLVRIDKLKACLKGLCEFTSGVLAVTWQERQSGA</sequence>
<dbReference type="Proteomes" id="UP000253083">
    <property type="component" value="Unassembled WGS sequence"/>
</dbReference>
<gene>
    <name evidence="1" type="ORF">DFR28_101973</name>
</gene>
<proteinExistence type="predicted"/>
<accession>A0A395JSY9</accession>
<evidence type="ECO:0000313" key="2">
    <source>
        <dbReference type="Proteomes" id="UP000253083"/>
    </source>
</evidence>
<dbReference type="RefSeq" id="WP_113953141.1">
    <property type="nucleotide sequence ID" value="NZ_QNRT01000001.1"/>
</dbReference>
<reference evidence="1 2" key="1">
    <citation type="submission" date="2018-06" db="EMBL/GenBank/DDBJ databases">
        <title>Genomic Encyclopedia of Type Strains, Phase IV (KMG-IV): sequencing the most valuable type-strain genomes for metagenomic binning, comparative biology and taxonomic classification.</title>
        <authorList>
            <person name="Goeker M."/>
        </authorList>
    </citation>
    <scope>NUCLEOTIDE SEQUENCE [LARGE SCALE GENOMIC DNA]</scope>
    <source>
        <strain evidence="1 2">DSM 24032</strain>
    </source>
</reference>
<dbReference type="OrthoDB" id="7068675at2"/>